<reference evidence="1" key="1">
    <citation type="submission" date="2020-04" db="EMBL/GenBank/DDBJ databases">
        <authorList>
            <person name="Chiriac C."/>
            <person name="Salcher M."/>
            <person name="Ghai R."/>
            <person name="Kavagutti S V."/>
        </authorList>
    </citation>
    <scope>NUCLEOTIDE SEQUENCE</scope>
</reference>
<gene>
    <name evidence="1" type="ORF">UFOVP729_24</name>
</gene>
<dbReference type="EMBL" id="LR796700">
    <property type="protein sequence ID" value="CAB4160982.1"/>
    <property type="molecule type" value="Genomic_DNA"/>
</dbReference>
<accession>A0A6J5NQC5</accession>
<proteinExistence type="predicted"/>
<name>A0A6J5NQC5_9CAUD</name>
<organism evidence="1">
    <name type="scientific">uncultured Caudovirales phage</name>
    <dbReference type="NCBI Taxonomy" id="2100421"/>
    <lineage>
        <taxon>Viruses</taxon>
        <taxon>Duplodnaviria</taxon>
        <taxon>Heunggongvirae</taxon>
        <taxon>Uroviricota</taxon>
        <taxon>Caudoviricetes</taxon>
        <taxon>Peduoviridae</taxon>
        <taxon>Maltschvirus</taxon>
        <taxon>Maltschvirus maltsch</taxon>
    </lineage>
</organism>
<evidence type="ECO:0000313" key="1">
    <source>
        <dbReference type="EMBL" id="CAB4160982.1"/>
    </source>
</evidence>
<protein>
    <submittedName>
        <fullName evidence="1">Uncharacterized protein</fullName>
    </submittedName>
</protein>
<sequence>MQVLKEAFVIKNTEGTYMCAQNTLTPKLYASKPSAQLAVEYYMAKDVMSNTYVGYTIKKVFLVLGDDDGN</sequence>